<reference evidence="6 7" key="1">
    <citation type="submission" date="2015-05" db="EMBL/GenBank/DDBJ databases">
        <title>Complete genome sequence of a sulfur-oxidizing gammaproteobacterium strain HA5.</title>
        <authorList>
            <person name="Miura A."/>
            <person name="Kojima H."/>
            <person name="Fukui M."/>
        </authorList>
    </citation>
    <scope>NUCLEOTIDE SEQUENCE [LARGE SCALE GENOMIC DNA]</scope>
    <source>
        <strain evidence="6 7">HA5</strain>
    </source>
</reference>
<keyword evidence="2 4" id="KW-1133">Transmembrane helix</keyword>
<dbReference type="AlphaFoldDB" id="A0A1B4XJG5"/>
<dbReference type="PANTHER" id="PTHR23521:SF3">
    <property type="entry name" value="MFS TRANSPORTER"/>
    <property type="match status" value="1"/>
</dbReference>
<dbReference type="RefSeq" id="WP_096361992.1">
    <property type="nucleotide sequence ID" value="NZ_AP014879.1"/>
</dbReference>
<organism evidence="6 7">
    <name type="scientific">Sulfuricaulis limicola</name>
    <dbReference type="NCBI Taxonomy" id="1620215"/>
    <lineage>
        <taxon>Bacteria</taxon>
        <taxon>Pseudomonadati</taxon>
        <taxon>Pseudomonadota</taxon>
        <taxon>Gammaproteobacteria</taxon>
        <taxon>Acidiferrobacterales</taxon>
        <taxon>Acidiferrobacteraceae</taxon>
        <taxon>Sulfuricaulis</taxon>
    </lineage>
</organism>
<feature type="transmembrane region" description="Helical" evidence="4">
    <location>
        <begin position="277"/>
        <end position="295"/>
    </location>
</feature>
<feature type="transmembrane region" description="Helical" evidence="4">
    <location>
        <begin position="133"/>
        <end position="154"/>
    </location>
</feature>
<dbReference type="InParanoid" id="A0A1B4XJG5"/>
<dbReference type="Pfam" id="PF07690">
    <property type="entry name" value="MFS_1"/>
    <property type="match status" value="1"/>
</dbReference>
<keyword evidence="7" id="KW-1185">Reference proteome</keyword>
<feature type="transmembrane region" description="Helical" evidence="4">
    <location>
        <begin position="79"/>
        <end position="97"/>
    </location>
</feature>
<feature type="domain" description="Major facilitator superfamily (MFS) profile" evidence="5">
    <location>
        <begin position="1"/>
        <end position="389"/>
    </location>
</feature>
<dbReference type="GO" id="GO:0005886">
    <property type="term" value="C:plasma membrane"/>
    <property type="evidence" value="ECO:0007669"/>
    <property type="project" value="TreeGrafter"/>
</dbReference>
<keyword evidence="1 4" id="KW-0812">Transmembrane</keyword>
<dbReference type="InterPro" id="IPR036259">
    <property type="entry name" value="MFS_trans_sf"/>
</dbReference>
<feature type="transmembrane region" description="Helical" evidence="4">
    <location>
        <begin position="367"/>
        <end position="386"/>
    </location>
</feature>
<dbReference type="PROSITE" id="PS50850">
    <property type="entry name" value="MFS"/>
    <property type="match status" value="1"/>
</dbReference>
<feature type="transmembrane region" description="Helical" evidence="4">
    <location>
        <begin position="103"/>
        <end position="121"/>
    </location>
</feature>
<dbReference type="PANTHER" id="PTHR23521">
    <property type="entry name" value="TRANSPORTER MFS SUPERFAMILY"/>
    <property type="match status" value="1"/>
</dbReference>
<evidence type="ECO:0000259" key="5">
    <source>
        <dbReference type="PROSITE" id="PS50850"/>
    </source>
</evidence>
<feature type="transmembrane region" description="Helical" evidence="4">
    <location>
        <begin position="301"/>
        <end position="325"/>
    </location>
</feature>
<dbReference type="InterPro" id="IPR011701">
    <property type="entry name" value="MFS"/>
</dbReference>
<evidence type="ECO:0000313" key="7">
    <source>
        <dbReference type="Proteomes" id="UP000243180"/>
    </source>
</evidence>
<dbReference type="InterPro" id="IPR020846">
    <property type="entry name" value="MFS_dom"/>
</dbReference>
<dbReference type="EMBL" id="AP014879">
    <property type="protein sequence ID" value="BAV34952.1"/>
    <property type="molecule type" value="Genomic_DNA"/>
</dbReference>
<name>A0A1B4XJG5_9GAMM</name>
<dbReference type="Gene3D" id="1.20.1250.20">
    <property type="entry name" value="MFS general substrate transporter like domains"/>
    <property type="match status" value="1"/>
</dbReference>
<dbReference type="OrthoDB" id="9781976at2"/>
<evidence type="ECO:0000313" key="6">
    <source>
        <dbReference type="EMBL" id="BAV34952.1"/>
    </source>
</evidence>
<sequence>MSPDRVTTRSALAVIVLAELLGASPWFSANAVADSLHAAWGLTPLELGHLTSAVQLGFISGTLGISLSGLADRFSASRIFGVCAVLAAFANAAFAMSPGLSDALFFRFLTGMALAGVYPIGMKLVVSWAPEKAGNVLGWLVGMLVIGSGLPHLVRGLDVAATWQGVIYSASALALVAAVMVWWLGDGPHHGKSRRLQWGGVLQSYRLPAFRAASFGYFGHMWELYAFWAVMPLLIAHLGLVDDGHAVYLAAAAVFTAGGIGCIAGGLVSHRWGSGKVAILALAGSALCCLLYPLAQGLPGFLPVLLLIAWGFFVVADSPQFSALASKACPPERVGSALAFMNAIGFAITILSIELVTAFWGTATERVAWLLLPGPVLGLIAMRRLWRRA</sequence>
<feature type="transmembrane region" description="Helical" evidence="4">
    <location>
        <begin position="221"/>
        <end position="240"/>
    </location>
</feature>
<evidence type="ECO:0000256" key="1">
    <source>
        <dbReference type="ARBA" id="ARBA00022692"/>
    </source>
</evidence>
<protein>
    <submittedName>
        <fullName evidence="6">MFS transporter</fullName>
    </submittedName>
</protein>
<feature type="transmembrane region" description="Helical" evidence="4">
    <location>
        <begin position="246"/>
        <end position="268"/>
    </location>
</feature>
<feature type="transmembrane region" description="Helical" evidence="4">
    <location>
        <begin position="166"/>
        <end position="185"/>
    </location>
</feature>
<gene>
    <name evidence="6" type="ORF">SCL_2675</name>
</gene>
<feature type="transmembrane region" description="Helical" evidence="4">
    <location>
        <begin position="49"/>
        <end position="67"/>
    </location>
</feature>
<dbReference type="KEGG" id="slim:SCL_2675"/>
<proteinExistence type="predicted"/>
<dbReference type="SUPFAM" id="SSF103473">
    <property type="entry name" value="MFS general substrate transporter"/>
    <property type="match status" value="1"/>
</dbReference>
<dbReference type="GO" id="GO:0022857">
    <property type="term" value="F:transmembrane transporter activity"/>
    <property type="evidence" value="ECO:0007669"/>
    <property type="project" value="InterPro"/>
</dbReference>
<accession>A0A1B4XJG5</accession>
<evidence type="ECO:0000256" key="2">
    <source>
        <dbReference type="ARBA" id="ARBA00022989"/>
    </source>
</evidence>
<feature type="transmembrane region" description="Helical" evidence="4">
    <location>
        <begin position="337"/>
        <end position="361"/>
    </location>
</feature>
<keyword evidence="3 4" id="KW-0472">Membrane</keyword>
<evidence type="ECO:0000256" key="4">
    <source>
        <dbReference type="SAM" id="Phobius"/>
    </source>
</evidence>
<dbReference type="Proteomes" id="UP000243180">
    <property type="component" value="Chromosome"/>
</dbReference>
<evidence type="ECO:0000256" key="3">
    <source>
        <dbReference type="ARBA" id="ARBA00023136"/>
    </source>
</evidence>